<dbReference type="PANTHER" id="PTHR30250">
    <property type="entry name" value="PST FAMILY PREDICTED COLANIC ACID TRANSPORTER"/>
    <property type="match status" value="1"/>
</dbReference>
<proteinExistence type="predicted"/>
<feature type="transmembrane region" description="Helical" evidence="6">
    <location>
        <begin position="349"/>
        <end position="368"/>
    </location>
</feature>
<dbReference type="AlphaFoldDB" id="A0A849SPF8"/>
<dbReference type="Pfam" id="PF01943">
    <property type="entry name" value="Polysacc_synt"/>
    <property type="match status" value="1"/>
</dbReference>
<protein>
    <submittedName>
        <fullName evidence="7">Oligosaccharide flippase family protein</fullName>
    </submittedName>
</protein>
<feature type="transmembrane region" description="Helical" evidence="6">
    <location>
        <begin position="89"/>
        <end position="113"/>
    </location>
</feature>
<comment type="subcellular location">
    <subcellularLocation>
        <location evidence="1">Cell membrane</location>
        <topology evidence="1">Multi-pass membrane protein</topology>
    </subcellularLocation>
</comment>
<dbReference type="EMBL" id="JABFRW010000128">
    <property type="protein sequence ID" value="NOT34524.1"/>
    <property type="molecule type" value="Genomic_DNA"/>
</dbReference>
<feature type="transmembrane region" description="Helical" evidence="6">
    <location>
        <begin position="226"/>
        <end position="247"/>
    </location>
</feature>
<sequence length="494" mass="51062">MRDPFRSNSFRAGSIGRDTAWSFAYGAIVRAGTMGLSVVVARLAGPAAAGAFGTALQLTALGSMAATLNLPQGLAKRLAEGDEPPQRRALLVASGGLVVSLGLIVCIALMLGAREIAARAYLDGSLTGVILLTGPLVLATASQLWVEGALQGSRRFGSLARWGAVVGVVDLVLGVLAALGGVAAVLVSRTVIRLAAVAFATFRWFGRDLAPRDSPPLARTSPAGTAAARGLLQFAGPAFLSAVVVLAGQMLLRVFLTRRFGLEETGFYHAADSIGQLLMLVPTAAVTPLLRAVSSVHARGDVGFEDLLARALERVAGFNLALSLALIGCSPWVVVMLYGGAFAGARDTLVSLGVAYGLYGLTSMWGAALLGRGEVWVSLILNAIWTATTLGAFALIPGGGAGAAAWSVLIGYAVSLTTCVLWLPARWRIGTRRVLLPTAVGVAALSLAAWLTRAQWIPPIVAALLCLGVGAAIFHRWGLSSFAREPGEPAARPE</sequence>
<keyword evidence="3 6" id="KW-0812">Transmembrane</keyword>
<organism evidence="7 8">
    <name type="scientific">Eiseniibacteriota bacterium</name>
    <dbReference type="NCBI Taxonomy" id="2212470"/>
    <lineage>
        <taxon>Bacteria</taxon>
        <taxon>Candidatus Eiseniibacteriota</taxon>
    </lineage>
</organism>
<feature type="transmembrane region" description="Helical" evidence="6">
    <location>
        <begin position="434"/>
        <end position="450"/>
    </location>
</feature>
<evidence type="ECO:0000256" key="6">
    <source>
        <dbReference type="SAM" id="Phobius"/>
    </source>
</evidence>
<dbReference type="PANTHER" id="PTHR30250:SF11">
    <property type="entry name" value="O-ANTIGEN TRANSPORTER-RELATED"/>
    <property type="match status" value="1"/>
</dbReference>
<gene>
    <name evidence="7" type="ORF">HOP12_10180</name>
</gene>
<name>A0A849SPF8_UNCEI</name>
<dbReference type="InterPro" id="IPR002797">
    <property type="entry name" value="Polysacc_synth"/>
</dbReference>
<dbReference type="GO" id="GO:0005886">
    <property type="term" value="C:plasma membrane"/>
    <property type="evidence" value="ECO:0007669"/>
    <property type="project" value="UniProtKB-SubCell"/>
</dbReference>
<evidence type="ECO:0000256" key="2">
    <source>
        <dbReference type="ARBA" id="ARBA00022475"/>
    </source>
</evidence>
<keyword evidence="4 6" id="KW-1133">Transmembrane helix</keyword>
<evidence type="ECO:0000256" key="1">
    <source>
        <dbReference type="ARBA" id="ARBA00004651"/>
    </source>
</evidence>
<evidence type="ECO:0000256" key="4">
    <source>
        <dbReference type="ARBA" id="ARBA00022989"/>
    </source>
</evidence>
<feature type="transmembrane region" description="Helical" evidence="6">
    <location>
        <begin position="320"/>
        <end position="343"/>
    </location>
</feature>
<feature type="transmembrane region" description="Helical" evidence="6">
    <location>
        <begin position="456"/>
        <end position="474"/>
    </location>
</feature>
<dbReference type="InterPro" id="IPR050833">
    <property type="entry name" value="Poly_Biosynth_Transport"/>
</dbReference>
<feature type="transmembrane region" description="Helical" evidence="6">
    <location>
        <begin position="158"/>
        <end position="180"/>
    </location>
</feature>
<evidence type="ECO:0000256" key="5">
    <source>
        <dbReference type="ARBA" id="ARBA00023136"/>
    </source>
</evidence>
<feature type="transmembrane region" description="Helical" evidence="6">
    <location>
        <begin position="403"/>
        <end position="422"/>
    </location>
</feature>
<keyword evidence="2" id="KW-1003">Cell membrane</keyword>
<feature type="transmembrane region" description="Helical" evidence="6">
    <location>
        <begin position="20"/>
        <end position="41"/>
    </location>
</feature>
<accession>A0A849SPF8</accession>
<comment type="caution">
    <text evidence="7">The sequence shown here is derived from an EMBL/GenBank/DDBJ whole genome shotgun (WGS) entry which is preliminary data.</text>
</comment>
<evidence type="ECO:0000313" key="8">
    <source>
        <dbReference type="Proteomes" id="UP000580839"/>
    </source>
</evidence>
<evidence type="ECO:0000313" key="7">
    <source>
        <dbReference type="EMBL" id="NOT34524.1"/>
    </source>
</evidence>
<keyword evidence="5 6" id="KW-0472">Membrane</keyword>
<evidence type="ECO:0000256" key="3">
    <source>
        <dbReference type="ARBA" id="ARBA00022692"/>
    </source>
</evidence>
<reference evidence="7 8" key="1">
    <citation type="submission" date="2020-04" db="EMBL/GenBank/DDBJ databases">
        <title>Metagenomic profiling of ammonia- and methane-oxidizing microorganisms in a Dutch drinking water treatment plant.</title>
        <authorList>
            <person name="Poghosyan L."/>
            <person name="Leucker S."/>
        </authorList>
    </citation>
    <scope>NUCLEOTIDE SEQUENCE [LARGE SCALE GENOMIC DNA]</scope>
    <source>
        <strain evidence="7">S-RSF-IL-03</strain>
    </source>
</reference>
<feature type="transmembrane region" description="Helical" evidence="6">
    <location>
        <begin position="125"/>
        <end position="146"/>
    </location>
</feature>
<feature type="transmembrane region" description="Helical" evidence="6">
    <location>
        <begin position="375"/>
        <end position="397"/>
    </location>
</feature>
<dbReference type="Proteomes" id="UP000580839">
    <property type="component" value="Unassembled WGS sequence"/>
</dbReference>
<feature type="transmembrane region" description="Helical" evidence="6">
    <location>
        <begin position="47"/>
        <end position="68"/>
    </location>
</feature>